<evidence type="ECO:0000256" key="6">
    <source>
        <dbReference type="ARBA" id="ARBA00022833"/>
    </source>
</evidence>
<dbReference type="GO" id="GO:0005525">
    <property type="term" value="F:GTP binding"/>
    <property type="evidence" value="ECO:0007669"/>
    <property type="project" value="UniProtKB-KW"/>
</dbReference>
<evidence type="ECO:0000256" key="2">
    <source>
        <dbReference type="ARBA" id="ARBA00022596"/>
    </source>
</evidence>
<proteinExistence type="inferred from homology"/>
<keyword evidence="4" id="KW-0547">Nucleotide-binding</keyword>
<evidence type="ECO:0000256" key="3">
    <source>
        <dbReference type="ARBA" id="ARBA00022723"/>
    </source>
</evidence>
<accession>Q1PUW0</accession>
<protein>
    <recommendedName>
        <fullName evidence="8">CobW/HypB/UreG nucleotide-binding domain-containing protein</fullName>
    </recommendedName>
</protein>
<evidence type="ECO:0000313" key="9">
    <source>
        <dbReference type="EMBL" id="CAJ71017.1"/>
    </source>
</evidence>
<evidence type="ECO:0000256" key="5">
    <source>
        <dbReference type="ARBA" id="ARBA00022801"/>
    </source>
</evidence>
<evidence type="ECO:0000313" key="13">
    <source>
        <dbReference type="Proteomes" id="UP000501926"/>
    </source>
</evidence>
<dbReference type="KEGG" id="kst:KSMBR1_2000"/>
<dbReference type="AlphaFoldDB" id="Q1PUW0"/>
<evidence type="ECO:0000313" key="12">
    <source>
        <dbReference type="Proteomes" id="UP000221734"/>
    </source>
</evidence>
<reference evidence="9" key="2">
    <citation type="submission" date="2006-01" db="EMBL/GenBank/DDBJ databases">
        <authorList>
            <person name="Genoscope"/>
        </authorList>
    </citation>
    <scope>NUCLEOTIDE SEQUENCE</scope>
</reference>
<keyword evidence="7" id="KW-0342">GTP-binding</keyword>
<dbReference type="GO" id="GO:0016151">
    <property type="term" value="F:nickel cation binding"/>
    <property type="evidence" value="ECO:0007669"/>
    <property type="project" value="InterPro"/>
</dbReference>
<dbReference type="InterPro" id="IPR003495">
    <property type="entry name" value="CobW/HypB/UreG_nucleotide-bd"/>
</dbReference>
<dbReference type="InterPro" id="IPR027417">
    <property type="entry name" value="P-loop_NTPase"/>
</dbReference>
<dbReference type="SUPFAM" id="SSF52540">
    <property type="entry name" value="P-loop containing nucleoside triphosphate hydrolases"/>
    <property type="match status" value="1"/>
</dbReference>
<dbReference type="RefSeq" id="WP_099325208.1">
    <property type="nucleotide sequence ID" value="NZ_CP049055.1"/>
</dbReference>
<evidence type="ECO:0000256" key="4">
    <source>
        <dbReference type="ARBA" id="ARBA00022741"/>
    </source>
</evidence>
<keyword evidence="5" id="KW-0378">Hydrolase</keyword>
<dbReference type="Gene3D" id="3.40.50.300">
    <property type="entry name" value="P-loop containing nucleotide triphosphate hydrolases"/>
    <property type="match status" value="1"/>
</dbReference>
<evidence type="ECO:0000259" key="8">
    <source>
        <dbReference type="Pfam" id="PF02492"/>
    </source>
</evidence>
<organism evidence="9">
    <name type="scientific">Kuenenia stuttgartiensis</name>
    <dbReference type="NCBI Taxonomy" id="174633"/>
    <lineage>
        <taxon>Bacteria</taxon>
        <taxon>Pseudomonadati</taxon>
        <taxon>Planctomycetota</taxon>
        <taxon>Candidatus Brocadiia</taxon>
        <taxon>Candidatus Brocadiales</taxon>
        <taxon>Candidatus Brocadiaceae</taxon>
        <taxon>Candidatus Kuenenia</taxon>
    </lineage>
</organism>
<dbReference type="EMBL" id="LT934425">
    <property type="protein sequence ID" value="SOH04498.1"/>
    <property type="molecule type" value="Genomic_DNA"/>
</dbReference>
<keyword evidence="3" id="KW-0479">Metal-binding</keyword>
<dbReference type="Proteomes" id="UP000221734">
    <property type="component" value="Chromosome Kuenenia_stuttgartiensis_MBR1"/>
</dbReference>
<name>Q1PUW0_KUEST</name>
<reference evidence="11" key="4">
    <citation type="submission" date="2017-10" db="EMBL/GenBank/DDBJ databases">
        <authorList>
            <person name="Banno H."/>
            <person name="Chua N.-H."/>
        </authorList>
    </citation>
    <scope>NUCLEOTIDE SEQUENCE [LARGE SCALE GENOMIC DNA]</scope>
    <source>
        <strain evidence="11">Kuenenia_mbr1_ru-nijmegen</strain>
    </source>
</reference>
<reference evidence="9" key="1">
    <citation type="journal article" date="2006" name="Nature">
        <title>Deciphering the evolution and metabolism of an anammox bacterium from a community genome.</title>
        <authorList>
            <person name="Strous M."/>
            <person name="Pelletier E."/>
            <person name="Mangenot S."/>
            <person name="Rattei T."/>
            <person name="Lehner A."/>
            <person name="Taylor M.W."/>
            <person name="Horn M."/>
            <person name="Daims H."/>
            <person name="Bartol-Mavel D."/>
            <person name="Wincker P."/>
            <person name="Barbe V."/>
            <person name="Fonknechten N."/>
            <person name="Vallenet D."/>
            <person name="Segurens B."/>
            <person name="Schenowitz-Truong C."/>
            <person name="Medigue C."/>
            <person name="Collingro A."/>
            <person name="Snel B."/>
            <person name="Dutilh B.E."/>
            <person name="OpDenCamp H.J.M."/>
            <person name="vanDerDrift C."/>
            <person name="Cirpus I."/>
            <person name="vanDePas-Schoonen K.T."/>
            <person name="Harhangi H.R."/>
            <person name="vanNiftrik L."/>
            <person name="Schmid M."/>
            <person name="Keltjens J."/>
            <person name="vanDeVossenberg J."/>
            <person name="Kartal B."/>
            <person name="Meier H."/>
            <person name="Frishman D."/>
            <person name="Huynen M.A."/>
            <person name="Mewes H."/>
            <person name="Weissenbach J."/>
            <person name="Jetten M.S.M."/>
            <person name="Wagner M."/>
            <person name="LePaslier D."/>
        </authorList>
    </citation>
    <scope>NUCLEOTIDE SEQUENCE</scope>
</reference>
<evidence type="ECO:0000313" key="11">
    <source>
        <dbReference type="EMBL" id="SOH04498.1"/>
    </source>
</evidence>
<keyword evidence="6" id="KW-0862">Zinc</keyword>
<dbReference type="Pfam" id="PF02492">
    <property type="entry name" value="cobW"/>
    <property type="match status" value="1"/>
</dbReference>
<evidence type="ECO:0000313" key="10">
    <source>
        <dbReference type="EMBL" id="QII09565.1"/>
    </source>
</evidence>
<sequence>MVCPAEYDLGEDIKVVVMSVTEGDDKPLKYPALFRVARHLLINKVDLLAYTNFDMEKAKRNALAINPELNIIVTSCIDGTGVGIWIESILTSIV</sequence>
<dbReference type="EMBL" id="CP049055">
    <property type="protein sequence ID" value="QII09565.1"/>
    <property type="molecule type" value="Genomic_DNA"/>
</dbReference>
<keyword evidence="12" id="KW-1185">Reference proteome</keyword>
<dbReference type="OrthoDB" id="9802035at2"/>
<dbReference type="GO" id="GO:0008270">
    <property type="term" value="F:zinc ion binding"/>
    <property type="evidence" value="ECO:0007669"/>
    <property type="project" value="TreeGrafter"/>
</dbReference>
<evidence type="ECO:0000256" key="1">
    <source>
        <dbReference type="ARBA" id="ARBA00006211"/>
    </source>
</evidence>
<keyword evidence="2" id="KW-0533">Nickel</keyword>
<evidence type="ECO:0000256" key="7">
    <source>
        <dbReference type="ARBA" id="ARBA00023134"/>
    </source>
</evidence>
<dbReference type="GO" id="GO:0003924">
    <property type="term" value="F:GTPase activity"/>
    <property type="evidence" value="ECO:0007669"/>
    <property type="project" value="InterPro"/>
</dbReference>
<comment type="similarity">
    <text evidence="1">Belongs to the SIMIBI class G3E GTPase family. HypB/HupM subfamily.</text>
</comment>
<dbReference type="PANTHER" id="PTHR30134">
    <property type="entry name" value="HYDROGENASE PROTEIN ASSEMBLY PROTEIN, NICKEL CHAPERONE"/>
    <property type="match status" value="1"/>
</dbReference>
<dbReference type="PANTHER" id="PTHR30134:SF2">
    <property type="entry name" value="HYDROGENASE MATURATION FACTOR HYPB"/>
    <property type="match status" value="1"/>
</dbReference>
<dbReference type="EMBL" id="CT573073">
    <property type="protein sequence ID" value="CAJ71017.1"/>
    <property type="molecule type" value="Genomic_DNA"/>
</dbReference>
<gene>
    <name evidence="10" type="ORF">KsCSTR_01860</name>
    <name evidence="11" type="ORF">KSMBR1_2000</name>
    <name evidence="9" type="ORF">kustc0272</name>
</gene>
<dbReference type="Proteomes" id="UP000501926">
    <property type="component" value="Chromosome"/>
</dbReference>
<reference evidence="10 13" key="5">
    <citation type="submission" date="2020-02" db="EMBL/GenBank/DDBJ databases">
        <title>Newly sequenced genome of strain CSTR1 showed variability in Candidatus Kuenenia stuttgartiensis genomes.</title>
        <authorList>
            <person name="Ding C."/>
            <person name="Adrian L."/>
        </authorList>
    </citation>
    <scope>NUCLEOTIDE SEQUENCE [LARGE SCALE GENOMIC DNA]</scope>
    <source>
        <strain evidence="10 13">CSTR1</strain>
    </source>
</reference>
<dbReference type="InterPro" id="IPR004392">
    <property type="entry name" value="Hyd_mat_HypB"/>
</dbReference>
<reference evidence="12" key="3">
    <citation type="submission" date="2017-10" db="EMBL/GenBank/DDBJ databases">
        <authorList>
            <person name="Frank J."/>
        </authorList>
    </citation>
    <scope>NUCLEOTIDE SEQUENCE [LARGE SCALE GENOMIC DNA]</scope>
</reference>
<feature type="domain" description="CobW/HypB/UreG nucleotide-binding" evidence="8">
    <location>
        <begin position="11"/>
        <end position="72"/>
    </location>
</feature>
<dbReference type="GO" id="GO:0051604">
    <property type="term" value="P:protein maturation"/>
    <property type="evidence" value="ECO:0007669"/>
    <property type="project" value="InterPro"/>
</dbReference>